<evidence type="ECO:0000313" key="3">
    <source>
        <dbReference type="Proteomes" id="UP000667802"/>
    </source>
</evidence>
<keyword evidence="3" id="KW-1185">Reference proteome</keyword>
<name>A0AAP5I7B4_9CYAN</name>
<accession>A0AAP5I7B4</accession>
<dbReference type="RefSeq" id="WP_208338221.1">
    <property type="nucleotide sequence ID" value="NZ_CAWQFN010000041.1"/>
</dbReference>
<feature type="region of interest" description="Disordered" evidence="1">
    <location>
        <begin position="119"/>
        <end position="138"/>
    </location>
</feature>
<evidence type="ECO:0000256" key="1">
    <source>
        <dbReference type="SAM" id="MobiDB-lite"/>
    </source>
</evidence>
<feature type="compositionally biased region" description="Polar residues" evidence="1">
    <location>
        <begin position="119"/>
        <end position="134"/>
    </location>
</feature>
<protein>
    <recommendedName>
        <fullName evidence="4">SPOR domain-containing protein</fullName>
    </recommendedName>
</protein>
<sequence length="224" mass="24590">MYKTAVKRFLTLSNGLVLASIGLIGGINSVAAQQQISACQPPSPGEYLLLVVSPTPDNQSQLRRALPPELKILTCKYLKDTVTRIGGFTKIEDANRWARYINNVVGLTGIITTRPKDTIATSQPASNHTASRQPASYKPQKLGQGFAVLVNYYNRPEVANQVQQIVGGDVGFVSYAQHPYLLAVYTTNQKEAYNTLQNLTNHGLFPILVDSQKVILLRSVVHLQ</sequence>
<reference evidence="3" key="1">
    <citation type="journal article" date="2021" name="Science">
        <title>Hunting the eagle killer: A cyanobacterial neurotoxin causes vacuolar myelinopathy.</title>
        <authorList>
            <person name="Breinlinger S."/>
            <person name="Phillips T.J."/>
            <person name="Haram B.N."/>
            <person name="Mares J."/>
            <person name="Martinez Yerena J.A."/>
            <person name="Hrouzek P."/>
            <person name="Sobotka R."/>
            <person name="Henderson W.M."/>
            <person name="Schmieder P."/>
            <person name="Williams S.M."/>
            <person name="Lauderdale J.D."/>
            <person name="Wilde H.D."/>
            <person name="Gerrin W."/>
            <person name="Kust A."/>
            <person name="Washington J.W."/>
            <person name="Wagner C."/>
            <person name="Geier B."/>
            <person name="Liebeke M."/>
            <person name="Enke H."/>
            <person name="Niedermeyer T.H.J."/>
            <person name="Wilde S.B."/>
        </authorList>
    </citation>
    <scope>NUCLEOTIDE SEQUENCE [LARGE SCALE GENOMIC DNA]</scope>
    <source>
        <strain evidence="3">Thurmond2011</strain>
    </source>
</reference>
<organism evidence="2 3">
    <name type="scientific">Aetokthonos hydrillicola Thurmond2011</name>
    <dbReference type="NCBI Taxonomy" id="2712845"/>
    <lineage>
        <taxon>Bacteria</taxon>
        <taxon>Bacillati</taxon>
        <taxon>Cyanobacteriota</taxon>
        <taxon>Cyanophyceae</taxon>
        <taxon>Nostocales</taxon>
        <taxon>Hapalosiphonaceae</taxon>
        <taxon>Aetokthonos</taxon>
    </lineage>
</organism>
<gene>
    <name evidence="2" type="ORF">G7B40_004275</name>
</gene>
<proteinExistence type="predicted"/>
<dbReference type="Proteomes" id="UP000667802">
    <property type="component" value="Unassembled WGS sequence"/>
</dbReference>
<evidence type="ECO:0000313" key="2">
    <source>
        <dbReference type="EMBL" id="MDR9893790.1"/>
    </source>
</evidence>
<comment type="caution">
    <text evidence="2">The sequence shown here is derived from an EMBL/GenBank/DDBJ whole genome shotgun (WGS) entry which is preliminary data.</text>
</comment>
<dbReference type="AlphaFoldDB" id="A0AAP5I7B4"/>
<dbReference type="EMBL" id="JAALHA020000001">
    <property type="protein sequence ID" value="MDR9893790.1"/>
    <property type="molecule type" value="Genomic_DNA"/>
</dbReference>
<evidence type="ECO:0008006" key="4">
    <source>
        <dbReference type="Google" id="ProtNLM"/>
    </source>
</evidence>